<dbReference type="EMBL" id="JOKH01000009">
    <property type="protein sequence ID" value="KEQ13131.1"/>
    <property type="molecule type" value="Genomic_DNA"/>
</dbReference>
<gene>
    <name evidence="2" type="ORF">GZ78_26650</name>
</gene>
<evidence type="ECO:0000313" key="3">
    <source>
        <dbReference type="Proteomes" id="UP000028073"/>
    </source>
</evidence>
<evidence type="ECO:0008006" key="4">
    <source>
        <dbReference type="Google" id="ProtNLM"/>
    </source>
</evidence>
<reference evidence="2 3" key="1">
    <citation type="submission" date="2014-06" db="EMBL/GenBank/DDBJ databases">
        <title>Whole Genome Sequences of Three Symbiotic Endozoicomonas Bacteria.</title>
        <authorList>
            <person name="Neave M.J."/>
            <person name="Apprill A."/>
            <person name="Voolstra C.R."/>
        </authorList>
    </citation>
    <scope>NUCLEOTIDE SEQUENCE [LARGE SCALE GENOMIC DNA]</scope>
    <source>
        <strain evidence="2 3">DSM 25634</strain>
    </source>
</reference>
<organism evidence="2 3">
    <name type="scientific">Endozoicomonas numazuensis</name>
    <dbReference type="NCBI Taxonomy" id="1137799"/>
    <lineage>
        <taxon>Bacteria</taxon>
        <taxon>Pseudomonadati</taxon>
        <taxon>Pseudomonadota</taxon>
        <taxon>Gammaproteobacteria</taxon>
        <taxon>Oceanospirillales</taxon>
        <taxon>Endozoicomonadaceae</taxon>
        <taxon>Endozoicomonas</taxon>
    </lineage>
</organism>
<dbReference type="RefSeq" id="WP_034842298.1">
    <property type="nucleotide sequence ID" value="NZ_JOKH01000009.1"/>
</dbReference>
<keyword evidence="1" id="KW-0812">Transmembrane</keyword>
<dbReference type="AlphaFoldDB" id="A0A081N3V8"/>
<dbReference type="OrthoDB" id="9869489at2"/>
<accession>A0A081N3V8</accession>
<keyword evidence="1" id="KW-0472">Membrane</keyword>
<dbReference type="Proteomes" id="UP000028073">
    <property type="component" value="Unassembled WGS sequence"/>
</dbReference>
<keyword evidence="3" id="KW-1185">Reference proteome</keyword>
<evidence type="ECO:0000256" key="1">
    <source>
        <dbReference type="SAM" id="Phobius"/>
    </source>
</evidence>
<protein>
    <recommendedName>
        <fullName evidence="4">Chemotaxis methyl-accepting receptor HlyB-like 4HB MCP domain-containing protein</fullName>
    </recommendedName>
</protein>
<sequence length="130" mass="14742">MSNSYESEVSDRGIFIKSNKARSLLILLATLMIGCLLGVLTVGMVVRDKVQTARQFTQKEGFVLQIESVLKPSVRQQPKLNPILNRYSEKVQGIFALSRTSLQLEMDAMMEELSTVVSEQQLDRLEHRRS</sequence>
<comment type="caution">
    <text evidence="2">The sequence shown here is derived from an EMBL/GenBank/DDBJ whole genome shotgun (WGS) entry which is preliminary data.</text>
</comment>
<feature type="transmembrane region" description="Helical" evidence="1">
    <location>
        <begin position="24"/>
        <end position="46"/>
    </location>
</feature>
<proteinExistence type="predicted"/>
<name>A0A081N3V8_9GAMM</name>
<evidence type="ECO:0000313" key="2">
    <source>
        <dbReference type="EMBL" id="KEQ13131.1"/>
    </source>
</evidence>
<keyword evidence="1" id="KW-1133">Transmembrane helix</keyword>